<evidence type="ECO:0000313" key="2">
    <source>
        <dbReference type="EMBL" id="HIZ92504.1"/>
    </source>
</evidence>
<comment type="caution">
    <text evidence="2">The sequence shown here is derived from an EMBL/GenBank/DDBJ whole genome shotgun (WGS) entry which is preliminary data.</text>
</comment>
<keyword evidence="2" id="KW-0675">Receptor</keyword>
<dbReference type="PANTHER" id="PTHR11102:SF160">
    <property type="entry name" value="ERAD-ASSOCIATED E3 UBIQUITIN-PROTEIN LIGASE COMPONENT HRD3"/>
    <property type="match status" value="1"/>
</dbReference>
<dbReference type="CDD" id="cd00882">
    <property type="entry name" value="Ras_like_GTPase"/>
    <property type="match status" value="1"/>
</dbReference>
<reference evidence="2" key="2">
    <citation type="submission" date="2021-04" db="EMBL/GenBank/DDBJ databases">
        <authorList>
            <person name="Gilroy R."/>
        </authorList>
    </citation>
    <scope>NUCLEOTIDE SEQUENCE</scope>
    <source>
        <strain evidence="2">CHK118-2852</strain>
    </source>
</reference>
<protein>
    <submittedName>
        <fullName evidence="2">Toll/interleukin-1 receptor domain-containing protein</fullName>
    </submittedName>
</protein>
<dbReference type="InterPro" id="IPR050767">
    <property type="entry name" value="Sel1_AlgK"/>
</dbReference>
<dbReference type="SUPFAM" id="SSF81901">
    <property type="entry name" value="HCP-like"/>
    <property type="match status" value="1"/>
</dbReference>
<organism evidence="2 3">
    <name type="scientific">Candidatus Bacteroides merdavium</name>
    <dbReference type="NCBI Taxonomy" id="2838472"/>
    <lineage>
        <taxon>Bacteria</taxon>
        <taxon>Pseudomonadati</taxon>
        <taxon>Bacteroidota</taxon>
        <taxon>Bacteroidia</taxon>
        <taxon>Bacteroidales</taxon>
        <taxon>Bacteroidaceae</taxon>
        <taxon>Bacteroides</taxon>
    </lineage>
</organism>
<dbReference type="PANTHER" id="PTHR11102">
    <property type="entry name" value="SEL-1-LIKE PROTEIN"/>
    <property type="match status" value="1"/>
</dbReference>
<dbReference type="InterPro" id="IPR006597">
    <property type="entry name" value="Sel1-like"/>
</dbReference>
<evidence type="ECO:0000313" key="3">
    <source>
        <dbReference type="Proteomes" id="UP000824108"/>
    </source>
</evidence>
<dbReference type="InterPro" id="IPR035897">
    <property type="entry name" value="Toll_tir_struct_dom_sf"/>
</dbReference>
<evidence type="ECO:0000259" key="1">
    <source>
        <dbReference type="PROSITE" id="PS50104"/>
    </source>
</evidence>
<dbReference type="Gene3D" id="3.40.50.10140">
    <property type="entry name" value="Toll/interleukin-1 receptor homology (TIR) domain"/>
    <property type="match status" value="1"/>
</dbReference>
<dbReference type="EMBL" id="DXAV01000084">
    <property type="protein sequence ID" value="HIZ92504.1"/>
    <property type="molecule type" value="Genomic_DNA"/>
</dbReference>
<name>A0A9D2H023_9BACE</name>
<feature type="domain" description="TIR" evidence="1">
    <location>
        <begin position="2"/>
        <end position="154"/>
    </location>
</feature>
<dbReference type="Pfam" id="PF08238">
    <property type="entry name" value="Sel1"/>
    <property type="match status" value="3"/>
</dbReference>
<dbReference type="PROSITE" id="PS50104">
    <property type="entry name" value="TIR"/>
    <property type="match status" value="1"/>
</dbReference>
<dbReference type="InterPro" id="IPR011990">
    <property type="entry name" value="TPR-like_helical_dom_sf"/>
</dbReference>
<dbReference type="SMART" id="SM00671">
    <property type="entry name" value="SEL1"/>
    <property type="match status" value="3"/>
</dbReference>
<gene>
    <name evidence="2" type="ORF">H9807_10385</name>
</gene>
<proteinExistence type="predicted"/>
<dbReference type="InterPro" id="IPR000157">
    <property type="entry name" value="TIR_dom"/>
</dbReference>
<dbReference type="SUPFAM" id="SSF52200">
    <property type="entry name" value="Toll/Interleukin receptor TIR domain"/>
    <property type="match status" value="1"/>
</dbReference>
<accession>A0A9D2H023</accession>
<dbReference type="Gene3D" id="1.25.40.10">
    <property type="entry name" value="Tetratricopeptide repeat domain"/>
    <property type="match status" value="1"/>
</dbReference>
<dbReference type="GO" id="GO:0007165">
    <property type="term" value="P:signal transduction"/>
    <property type="evidence" value="ECO:0007669"/>
    <property type="project" value="InterPro"/>
</dbReference>
<sequence length="468" mass="54752">MTKRRIFISHRRIDQKVSPTARMIANLLKKKIVNQVFLDVDSNYVRQFPDRLKEEIEKCHIFVLVLPDDGDLNFLQEEGNWVRREIEYALKCNKPILPIITKQDFQWPQNLPESIKALSHNKEGIYGGLNITYYDTNEEKSSIRRLHKTINEIMPLSLLQYIFSLKCTKLGSATIVILFLAISVHKACYPYTDNQAQMLFQTANLQSEKDPLSAMKNYQKVMEYYEDKNHDTKYFLSKFMYGVFCKDFEKLPSSELISIFKSLEEETKQIQSAGHILDINKKSAYWVGHLYDLQGNADSCIHYYNEVKDYFHTHKEDPLKRYEHIQATIEKYSQDSFEKAMTSLLKKDYKQAISQFTQMAEWGYAPAQYQLALCFINGTGTTQDYEKAAYWNEKAAKQGYSLAQYNLGVHYFNNKKYEQAVYWYKKAASDKNAPSRAAMKQLSICYRNGWGVTKDAKQADEWLQKAHE</sequence>
<dbReference type="Pfam" id="PF13676">
    <property type="entry name" value="TIR_2"/>
    <property type="match status" value="1"/>
</dbReference>
<dbReference type="AlphaFoldDB" id="A0A9D2H023"/>
<reference evidence="2" key="1">
    <citation type="journal article" date="2021" name="PeerJ">
        <title>Extensive microbial diversity within the chicken gut microbiome revealed by metagenomics and culture.</title>
        <authorList>
            <person name="Gilroy R."/>
            <person name="Ravi A."/>
            <person name="Getino M."/>
            <person name="Pursley I."/>
            <person name="Horton D.L."/>
            <person name="Alikhan N.F."/>
            <person name="Baker D."/>
            <person name="Gharbi K."/>
            <person name="Hall N."/>
            <person name="Watson M."/>
            <person name="Adriaenssens E.M."/>
            <person name="Foster-Nyarko E."/>
            <person name="Jarju S."/>
            <person name="Secka A."/>
            <person name="Antonio M."/>
            <person name="Oren A."/>
            <person name="Chaudhuri R.R."/>
            <person name="La Ragione R."/>
            <person name="Hildebrand F."/>
            <person name="Pallen M.J."/>
        </authorList>
    </citation>
    <scope>NUCLEOTIDE SEQUENCE</scope>
    <source>
        <strain evidence="2">CHK118-2852</strain>
    </source>
</reference>
<dbReference type="Proteomes" id="UP000824108">
    <property type="component" value="Unassembled WGS sequence"/>
</dbReference>